<comment type="caution">
    <text evidence="14">The sequence shown here is derived from an EMBL/GenBank/DDBJ whole genome shotgun (WGS) entry which is preliminary data.</text>
</comment>
<dbReference type="OrthoDB" id="9769598at2"/>
<accession>A0A4R2EKG8</accession>
<proteinExistence type="inferred from homology"/>
<keyword evidence="8" id="KW-0732">Signal</keyword>
<evidence type="ECO:0000256" key="9">
    <source>
        <dbReference type="ARBA" id="ARBA00022764"/>
    </source>
</evidence>
<evidence type="ECO:0000256" key="4">
    <source>
        <dbReference type="ARBA" id="ARBA00005250"/>
    </source>
</evidence>
<dbReference type="InterPro" id="IPR058199">
    <property type="entry name" value="BlaB//VIM/IMP-1"/>
</dbReference>
<evidence type="ECO:0000256" key="7">
    <source>
        <dbReference type="ARBA" id="ARBA00022723"/>
    </source>
</evidence>
<evidence type="ECO:0000256" key="2">
    <source>
        <dbReference type="ARBA" id="ARBA00001947"/>
    </source>
</evidence>
<dbReference type="RefSeq" id="WP_131839288.1">
    <property type="nucleotide sequence ID" value="NZ_SLWB01000007.1"/>
</dbReference>
<evidence type="ECO:0000256" key="10">
    <source>
        <dbReference type="ARBA" id="ARBA00022801"/>
    </source>
</evidence>
<name>A0A4R2EKG8_9BACT</name>
<evidence type="ECO:0000256" key="8">
    <source>
        <dbReference type="ARBA" id="ARBA00022729"/>
    </source>
</evidence>
<keyword evidence="7" id="KW-0479">Metal-binding</keyword>
<dbReference type="PANTHER" id="PTHR42951:SF4">
    <property type="entry name" value="ACYL-COENZYME A THIOESTERASE MBLAC2"/>
    <property type="match status" value="1"/>
</dbReference>
<evidence type="ECO:0000313" key="15">
    <source>
        <dbReference type="Proteomes" id="UP000294830"/>
    </source>
</evidence>
<dbReference type="SUPFAM" id="SSF56281">
    <property type="entry name" value="Metallo-hydrolase/oxidoreductase"/>
    <property type="match status" value="1"/>
</dbReference>
<comment type="subcellular location">
    <subcellularLocation>
        <location evidence="3">Periplasm</location>
    </subcellularLocation>
</comment>
<keyword evidence="9" id="KW-0574">Periplasm</keyword>
<evidence type="ECO:0000256" key="12">
    <source>
        <dbReference type="ARBA" id="ARBA00023251"/>
    </source>
</evidence>
<comment type="cofactor">
    <cofactor evidence="2">
        <name>Zn(2+)</name>
        <dbReference type="ChEBI" id="CHEBI:29105"/>
    </cofactor>
</comment>
<evidence type="ECO:0000256" key="6">
    <source>
        <dbReference type="ARBA" id="ARBA00012865"/>
    </source>
</evidence>
<dbReference type="SMART" id="SM00849">
    <property type="entry name" value="Lactamase_B"/>
    <property type="match status" value="1"/>
</dbReference>
<organism evidence="14 15">
    <name type="scientific">Acetobacteroides hydrogenigenes</name>
    <dbReference type="NCBI Taxonomy" id="979970"/>
    <lineage>
        <taxon>Bacteria</taxon>
        <taxon>Pseudomonadati</taxon>
        <taxon>Bacteroidota</taxon>
        <taxon>Bacteroidia</taxon>
        <taxon>Bacteroidales</taxon>
        <taxon>Rikenellaceae</taxon>
        <taxon>Acetobacteroides</taxon>
    </lineage>
</organism>
<evidence type="ECO:0000313" key="14">
    <source>
        <dbReference type="EMBL" id="TCN67652.1"/>
    </source>
</evidence>
<evidence type="ECO:0000256" key="1">
    <source>
        <dbReference type="ARBA" id="ARBA00001526"/>
    </source>
</evidence>
<keyword evidence="15" id="KW-1185">Reference proteome</keyword>
<dbReference type="EMBL" id="SLWB01000007">
    <property type="protein sequence ID" value="TCN67652.1"/>
    <property type="molecule type" value="Genomic_DNA"/>
</dbReference>
<dbReference type="Gene3D" id="3.60.15.10">
    <property type="entry name" value="Ribonuclease Z/Hydroxyacylglutathione hydrolase-like"/>
    <property type="match status" value="1"/>
</dbReference>
<dbReference type="Proteomes" id="UP000294830">
    <property type="component" value="Unassembled WGS sequence"/>
</dbReference>
<keyword evidence="12" id="KW-0046">Antibiotic resistance</keyword>
<feature type="domain" description="Metallo-beta-lactamase" evidence="13">
    <location>
        <begin position="57"/>
        <end position="227"/>
    </location>
</feature>
<dbReference type="InterPro" id="IPR001279">
    <property type="entry name" value="Metallo-B-lactamas"/>
</dbReference>
<dbReference type="PANTHER" id="PTHR42951">
    <property type="entry name" value="METALLO-BETA-LACTAMASE DOMAIN-CONTAINING"/>
    <property type="match status" value="1"/>
</dbReference>
<reference evidence="14 15" key="1">
    <citation type="submission" date="2019-03" db="EMBL/GenBank/DDBJ databases">
        <title>Genomic Encyclopedia of Archaeal and Bacterial Type Strains, Phase II (KMG-II): from individual species to whole genera.</title>
        <authorList>
            <person name="Goeker M."/>
        </authorList>
    </citation>
    <scope>NUCLEOTIDE SEQUENCE [LARGE SCALE GENOMIC DNA]</scope>
    <source>
        <strain evidence="14 15">RL-C</strain>
    </source>
</reference>
<comment type="similarity">
    <text evidence="4">Belongs to the metallo-beta-lactamase superfamily. Class-B beta-lactamase family.</text>
</comment>
<comment type="catalytic activity">
    <reaction evidence="1">
        <text>a beta-lactam + H2O = a substituted beta-amino acid</text>
        <dbReference type="Rhea" id="RHEA:20401"/>
        <dbReference type="ChEBI" id="CHEBI:15377"/>
        <dbReference type="ChEBI" id="CHEBI:35627"/>
        <dbReference type="ChEBI" id="CHEBI:140347"/>
        <dbReference type="EC" id="3.5.2.6"/>
    </reaction>
</comment>
<dbReference type="EC" id="3.5.2.6" evidence="6"/>
<dbReference type="NCBIfam" id="NF033088">
    <property type="entry name" value="bla_subclass_B1"/>
    <property type="match status" value="1"/>
</dbReference>
<dbReference type="AlphaFoldDB" id="A0A4R2EKG8"/>
<dbReference type="InterPro" id="IPR036866">
    <property type="entry name" value="RibonucZ/Hydroxyglut_hydro"/>
</dbReference>
<keyword evidence="11" id="KW-0862">Zinc</keyword>
<keyword evidence="10" id="KW-0378">Hydrolase</keyword>
<evidence type="ECO:0000256" key="11">
    <source>
        <dbReference type="ARBA" id="ARBA00022833"/>
    </source>
</evidence>
<evidence type="ECO:0000259" key="13">
    <source>
        <dbReference type="SMART" id="SM00849"/>
    </source>
</evidence>
<evidence type="ECO:0000256" key="3">
    <source>
        <dbReference type="ARBA" id="ARBA00004418"/>
    </source>
</evidence>
<dbReference type="GO" id="GO:0017001">
    <property type="term" value="P:antibiotic catabolic process"/>
    <property type="evidence" value="ECO:0007669"/>
    <property type="project" value="UniProtKB-ARBA"/>
</dbReference>
<sequence length="251" mass="27484">MKSILFFLMACLIHLSGLSQTVIKRVHVSKDIELVKLSDNAYVHISYADMGRFGRVASNGMVLASGREAFLFDTPTTDAATKELVSYLKDSLKLRVVGFVPNHWHSDCMGGLNCIKTSGIESYACQMTIDIAKAQDLPVPAHGFRDSLLLNFGGKPICCYYLGAAHSLDNIVVWMPTEQILFAGCMVKGISNINLGNTEDGDVTSYPITIRRVMDKFPNAKLVVPGHGAWGGIELLKHTYELANSGRASKR</sequence>
<protein>
    <recommendedName>
        <fullName evidence="6">beta-lactamase</fullName>
        <ecNumber evidence="6">3.5.2.6</ecNumber>
    </recommendedName>
</protein>
<dbReference type="InterPro" id="IPR050855">
    <property type="entry name" value="NDM-1-like"/>
</dbReference>
<evidence type="ECO:0000256" key="5">
    <source>
        <dbReference type="ARBA" id="ARBA00011245"/>
    </source>
</evidence>
<comment type="subunit">
    <text evidence="5">Monomer.</text>
</comment>
<gene>
    <name evidence="14" type="ORF">CLV25_107111</name>
</gene>